<dbReference type="SUPFAM" id="SSF53756">
    <property type="entry name" value="UDP-Glycosyltransferase/glycogen phosphorylase"/>
    <property type="match status" value="1"/>
</dbReference>
<dbReference type="GO" id="GO:0080043">
    <property type="term" value="F:quercetin 3-O-glucosyltransferase activity"/>
    <property type="evidence" value="ECO:0000318"/>
    <property type="project" value="GO_Central"/>
</dbReference>
<organism evidence="5 6">
    <name type="scientific">Amborella trichopoda</name>
    <dbReference type="NCBI Taxonomy" id="13333"/>
    <lineage>
        <taxon>Eukaryota</taxon>
        <taxon>Viridiplantae</taxon>
        <taxon>Streptophyta</taxon>
        <taxon>Embryophyta</taxon>
        <taxon>Tracheophyta</taxon>
        <taxon>Spermatophyta</taxon>
        <taxon>Magnoliopsida</taxon>
        <taxon>Amborellales</taxon>
        <taxon>Amborellaceae</taxon>
        <taxon>Amborella</taxon>
    </lineage>
</organism>
<dbReference type="EMBL" id="KI392311">
    <property type="protein sequence ID" value="ERN17903.1"/>
    <property type="molecule type" value="Genomic_DNA"/>
</dbReference>
<evidence type="ECO:0000256" key="1">
    <source>
        <dbReference type="ARBA" id="ARBA00009995"/>
    </source>
</evidence>
<dbReference type="PROSITE" id="PS00375">
    <property type="entry name" value="UDPGT"/>
    <property type="match status" value="1"/>
</dbReference>
<dbReference type="Gene3D" id="3.40.50.2000">
    <property type="entry name" value="Glycogen Phosphorylase B"/>
    <property type="match status" value="2"/>
</dbReference>
<evidence type="ECO:0000313" key="6">
    <source>
        <dbReference type="Proteomes" id="UP000017836"/>
    </source>
</evidence>
<accession>U5DBW3</accession>
<dbReference type="GO" id="GO:0080044">
    <property type="term" value="F:quercetin 7-O-glucosyltransferase activity"/>
    <property type="evidence" value="ECO:0000318"/>
    <property type="project" value="GO_Central"/>
</dbReference>
<evidence type="ECO:0000313" key="5">
    <source>
        <dbReference type="EMBL" id="ERN17903.1"/>
    </source>
</evidence>
<dbReference type="PANTHER" id="PTHR11926">
    <property type="entry name" value="GLUCOSYL/GLUCURONOSYL TRANSFERASES"/>
    <property type="match status" value="1"/>
</dbReference>
<dbReference type="PANTHER" id="PTHR11926:SF1441">
    <property type="entry name" value="GLYCOSYLTRANSFERASE"/>
    <property type="match status" value="1"/>
</dbReference>
<dbReference type="OrthoDB" id="5835829at2759"/>
<dbReference type="GO" id="GO:0005737">
    <property type="term" value="C:cytoplasm"/>
    <property type="evidence" value="ECO:0000318"/>
    <property type="project" value="GO_Central"/>
</dbReference>
<keyword evidence="6" id="KW-1185">Reference proteome</keyword>
<dbReference type="Pfam" id="PF00201">
    <property type="entry name" value="UDPGT"/>
    <property type="match status" value="1"/>
</dbReference>
<protein>
    <recommendedName>
        <fullName evidence="4">Glycosyltransferase</fullName>
        <ecNumber evidence="4">2.4.1.-</ecNumber>
    </recommendedName>
</protein>
<comment type="similarity">
    <text evidence="1 3">Belongs to the UDP-glycosyltransferase family.</text>
</comment>
<evidence type="ECO:0000256" key="3">
    <source>
        <dbReference type="RuleBase" id="RU003718"/>
    </source>
</evidence>
<dbReference type="InterPro" id="IPR002213">
    <property type="entry name" value="UDP_glucos_trans"/>
</dbReference>
<dbReference type="EC" id="2.4.1.-" evidence="4"/>
<evidence type="ECO:0000256" key="4">
    <source>
        <dbReference type="RuleBase" id="RU362057"/>
    </source>
</evidence>
<dbReference type="Proteomes" id="UP000017836">
    <property type="component" value="Unassembled WGS sequence"/>
</dbReference>
<sequence>MEMGSETKHVMLVCYAAQGHINPVLQFAGRLASRGISITVATAAIGRQRILKDGDKATAFEADGNIKFEFFSDGSDPLMPIKDLDDCLGRLEREGPESLAGLVEDLRVQGRKVTYMVTTPFTPWVIDLAKGLGVPCSLLWIQCCAVYGYYYRVLHRNRAEMEVPLTFPGLPHLKPEDFPTLASPSSTYNRFPLLLTQLYEKLGDVKMVLGNSFNELEPEEIWFAEGLHLMKLVGPLIPQALLGCPTAPRLRKDMWVAPSNCLSWLDSKPEGSVVYVSLGSVSVLPPKQTEEMAWGLKISRRAFIWVVKPPENSSETGLPEGFLEGVEGQGIVVPWCPQVEVLSHPSLACFLTHCGWNSTLETVAAGVPVIAFPQWTDQPTNAMFLVDVLRVGVRLKVDLVTRDEVERCIAEVTDGEKATEMKKAAARCKEMARASVAKCGSSERNMQAFVDDIMDNGPIHEPKPGNGVLC</sequence>
<dbReference type="OMA" id="DSFMEHI"/>
<reference evidence="6" key="1">
    <citation type="journal article" date="2013" name="Science">
        <title>The Amborella genome and the evolution of flowering plants.</title>
        <authorList>
            <consortium name="Amborella Genome Project"/>
        </authorList>
    </citation>
    <scope>NUCLEOTIDE SEQUENCE [LARGE SCALE GENOMIC DNA]</scope>
</reference>
<evidence type="ECO:0000256" key="2">
    <source>
        <dbReference type="ARBA" id="ARBA00022679"/>
    </source>
</evidence>
<proteinExistence type="inferred from homology"/>
<name>U5DBW3_AMBTC</name>
<dbReference type="eggNOG" id="KOG1192">
    <property type="taxonomic scope" value="Eukaryota"/>
</dbReference>
<dbReference type="CDD" id="cd03784">
    <property type="entry name" value="GT1_Gtf-like"/>
    <property type="match status" value="1"/>
</dbReference>
<dbReference type="AlphaFoldDB" id="U5DBW3"/>
<gene>
    <name evidence="5" type="ORF">AMTR_s00047p00226150</name>
</gene>
<dbReference type="FunFam" id="3.40.50.2000:FF:000019">
    <property type="entry name" value="Glycosyltransferase"/>
    <property type="match status" value="1"/>
</dbReference>
<keyword evidence="3" id="KW-0328">Glycosyltransferase</keyword>
<keyword evidence="2 3" id="KW-0808">Transferase</keyword>
<dbReference type="HOGENOM" id="CLU_001724_0_1_1"/>
<dbReference type="InterPro" id="IPR035595">
    <property type="entry name" value="UDP_glycos_trans_CS"/>
</dbReference>
<dbReference type="Gramene" id="ERN17903">
    <property type="protein sequence ID" value="ERN17903"/>
    <property type="gene ID" value="AMTR_s00047p00226150"/>
</dbReference>